<dbReference type="Pfam" id="PF10074">
    <property type="entry name" value="RovC_DNA-bd"/>
    <property type="match status" value="1"/>
</dbReference>
<keyword evidence="3" id="KW-1185">Reference proteome</keyword>
<feature type="domain" description="T6SS Transcription factor RovC-like DNA binding" evidence="1">
    <location>
        <begin position="58"/>
        <end position="161"/>
    </location>
</feature>
<name>A0A090MLZ3_AFIFE</name>
<reference evidence="2 3" key="1">
    <citation type="journal article" date="2014" name="Genome Announc.">
        <title>Genome Sequence of Afipia felis Strain 76713, Isolated in Hospital Water Using an Amoeba Co-Culture Procedure.</title>
        <authorList>
            <person name="Benamar S."/>
            <person name="La Scola B."/>
            <person name="Croce O."/>
        </authorList>
    </citation>
    <scope>NUCLEOTIDE SEQUENCE [LARGE SCALE GENOMIC DNA]</scope>
    <source>
        <strain evidence="2 3">76713</strain>
    </source>
</reference>
<evidence type="ECO:0000259" key="1">
    <source>
        <dbReference type="Pfam" id="PF10074"/>
    </source>
</evidence>
<organism evidence="2 3">
    <name type="scientific">Afipia felis</name>
    <name type="common">Cat scratch disease bacillus</name>
    <dbReference type="NCBI Taxonomy" id="1035"/>
    <lineage>
        <taxon>Bacteria</taxon>
        <taxon>Pseudomonadati</taxon>
        <taxon>Pseudomonadota</taxon>
        <taxon>Alphaproteobacteria</taxon>
        <taxon>Hyphomicrobiales</taxon>
        <taxon>Nitrobacteraceae</taxon>
        <taxon>Afipia</taxon>
    </lineage>
</organism>
<proteinExistence type="predicted"/>
<sequence length="166" mass="18572">MLTFASTPDHLPATPTPELVGLQSFRDGPEGIYAVYPADMPAQLLFLPGSDRRALVALVPIDIDLLDRVDALTRFWRTLYGRKALADTRLTRQQRRRLRLMLQAVDGRMNGASYREIASAIYGEARVTADPWKTSPLRDSVIGLIESGLVMVGGGYLNLLRHRRRP</sequence>
<dbReference type="InterPro" id="IPR018754">
    <property type="entry name" value="RovC-like_DNA-bd"/>
</dbReference>
<dbReference type="OrthoDB" id="7261891at2"/>
<accession>A0A090MLZ3</accession>
<dbReference type="AlphaFoldDB" id="A0A090MLZ3"/>
<evidence type="ECO:0000313" key="2">
    <source>
        <dbReference type="EMBL" id="CEG06704.1"/>
    </source>
</evidence>
<gene>
    <name evidence="2" type="ORF">BN961_00074</name>
</gene>
<evidence type="ECO:0000313" key="3">
    <source>
        <dbReference type="Proteomes" id="UP000035762"/>
    </source>
</evidence>
<dbReference type="Proteomes" id="UP000035762">
    <property type="component" value="Unassembled WGS sequence"/>
</dbReference>
<dbReference type="EMBL" id="CCAZ020000001">
    <property type="protein sequence ID" value="CEG06704.1"/>
    <property type="molecule type" value="Genomic_DNA"/>
</dbReference>
<dbReference type="STRING" id="1035.BN961_00074"/>
<comment type="caution">
    <text evidence="2">The sequence shown here is derived from an EMBL/GenBank/DDBJ whole genome shotgun (WGS) entry which is preliminary data.</text>
</comment>
<protein>
    <recommendedName>
        <fullName evidence="1">T6SS Transcription factor RovC-like DNA binding domain-containing protein</fullName>
    </recommendedName>
</protein>